<name>L0DFS2_SINAD</name>
<dbReference type="SUPFAM" id="SSF46955">
    <property type="entry name" value="Putative DNA-binding domain"/>
    <property type="match status" value="1"/>
</dbReference>
<dbReference type="AlphaFoldDB" id="L0DFS2"/>
<dbReference type="KEGG" id="saci:Sinac_3407"/>
<evidence type="ECO:0000313" key="3">
    <source>
        <dbReference type="Proteomes" id="UP000010798"/>
    </source>
</evidence>
<dbReference type="Pfam" id="PF13411">
    <property type="entry name" value="MerR_1"/>
    <property type="match status" value="1"/>
</dbReference>
<accession>L0DFS2</accession>
<dbReference type="InterPro" id="IPR000551">
    <property type="entry name" value="MerR-type_HTH_dom"/>
</dbReference>
<dbReference type="STRING" id="886293.Sinac_3407"/>
<dbReference type="CDD" id="cd00592">
    <property type="entry name" value="HTH_MerR-like"/>
    <property type="match status" value="1"/>
</dbReference>
<dbReference type="RefSeq" id="WP_015246813.1">
    <property type="nucleotide sequence ID" value="NC_019892.1"/>
</dbReference>
<dbReference type="SMART" id="SM00422">
    <property type="entry name" value="HTH_MERR"/>
    <property type="match status" value="1"/>
</dbReference>
<dbReference type="HOGENOM" id="CLU_110117_0_0_0"/>
<reference evidence="2 3" key="1">
    <citation type="submission" date="2012-02" db="EMBL/GenBank/DDBJ databases">
        <title>Complete sequence of chromosome of Singulisphaera acidiphila DSM 18658.</title>
        <authorList>
            <consortium name="US DOE Joint Genome Institute (JGI-PGF)"/>
            <person name="Lucas S."/>
            <person name="Copeland A."/>
            <person name="Lapidus A."/>
            <person name="Glavina del Rio T."/>
            <person name="Dalin E."/>
            <person name="Tice H."/>
            <person name="Bruce D."/>
            <person name="Goodwin L."/>
            <person name="Pitluck S."/>
            <person name="Peters L."/>
            <person name="Ovchinnikova G."/>
            <person name="Chertkov O."/>
            <person name="Kyrpides N."/>
            <person name="Mavromatis K."/>
            <person name="Ivanova N."/>
            <person name="Brettin T."/>
            <person name="Detter J.C."/>
            <person name="Han C."/>
            <person name="Larimer F."/>
            <person name="Land M."/>
            <person name="Hauser L."/>
            <person name="Markowitz V."/>
            <person name="Cheng J.-F."/>
            <person name="Hugenholtz P."/>
            <person name="Woyke T."/>
            <person name="Wu D."/>
            <person name="Tindall B."/>
            <person name="Pomrenke H."/>
            <person name="Brambilla E."/>
            <person name="Klenk H.-P."/>
            <person name="Eisen J.A."/>
        </authorList>
    </citation>
    <scope>NUCLEOTIDE SEQUENCE [LARGE SCALE GENOMIC DNA]</scope>
    <source>
        <strain evidence="3">ATCC BAA-1392 / DSM 18658 / VKM B-2454 / MOB10</strain>
    </source>
</reference>
<proteinExistence type="predicted"/>
<keyword evidence="3" id="KW-1185">Reference proteome</keyword>
<organism evidence="2 3">
    <name type="scientific">Singulisphaera acidiphila (strain ATCC BAA-1392 / DSM 18658 / VKM B-2454 / MOB10)</name>
    <dbReference type="NCBI Taxonomy" id="886293"/>
    <lineage>
        <taxon>Bacteria</taxon>
        <taxon>Pseudomonadati</taxon>
        <taxon>Planctomycetota</taxon>
        <taxon>Planctomycetia</taxon>
        <taxon>Isosphaerales</taxon>
        <taxon>Isosphaeraceae</taxon>
        <taxon>Singulisphaera</taxon>
    </lineage>
</organism>
<gene>
    <name evidence="2" type="ordered locus">Sinac_3407</name>
</gene>
<dbReference type="InterPro" id="IPR009061">
    <property type="entry name" value="DNA-bd_dom_put_sf"/>
</dbReference>
<dbReference type="Gene3D" id="1.10.1660.10">
    <property type="match status" value="1"/>
</dbReference>
<dbReference type="GO" id="GO:0006355">
    <property type="term" value="P:regulation of DNA-templated transcription"/>
    <property type="evidence" value="ECO:0007669"/>
    <property type="project" value="InterPro"/>
</dbReference>
<evidence type="ECO:0000259" key="1">
    <source>
        <dbReference type="PROSITE" id="PS50937"/>
    </source>
</evidence>
<protein>
    <recommendedName>
        <fullName evidence="1">HTH merR-type domain-containing protein</fullName>
    </recommendedName>
</protein>
<dbReference type="Proteomes" id="UP000010798">
    <property type="component" value="Chromosome"/>
</dbReference>
<sequence>MKANSEPLWTIDELGSKAAEALAIDYDGPPNDRIRDVPDRRTIRYYTTLGLIDRAAEIRGRTAYYGPRHLMQLAAIKRLQARGLSLAEVQRQIVGLTSAGLAQLARLPAGMKLTPPSMPDPAPLCRSEDRAFWKEAPAPLTHEKTSEVNSDARAMEAAPPLQGIRLGEEEKATLLLASIRPVTVEDIEAIRKAAGPLLRLLTRRGLIGPHPGKGTGDR</sequence>
<dbReference type="GO" id="GO:0003677">
    <property type="term" value="F:DNA binding"/>
    <property type="evidence" value="ECO:0007669"/>
    <property type="project" value="InterPro"/>
</dbReference>
<dbReference type="OrthoDB" id="9791488at2"/>
<dbReference type="eggNOG" id="COG0789">
    <property type="taxonomic scope" value="Bacteria"/>
</dbReference>
<feature type="domain" description="HTH merR-type" evidence="1">
    <location>
        <begin position="40"/>
        <end position="95"/>
    </location>
</feature>
<evidence type="ECO:0000313" key="2">
    <source>
        <dbReference type="EMBL" id="AGA27668.1"/>
    </source>
</evidence>
<dbReference type="EMBL" id="CP003364">
    <property type="protein sequence ID" value="AGA27668.1"/>
    <property type="molecule type" value="Genomic_DNA"/>
</dbReference>
<dbReference type="PROSITE" id="PS50937">
    <property type="entry name" value="HTH_MERR_2"/>
    <property type="match status" value="1"/>
</dbReference>